<sequence length="145" mass="15269">MEQRITLITLGVSDLARSKAFYEALGWRGQEVEETVFFQAGGLGLVLWGRDKLARDCGLEPGPPTTGFGGIALAHNVRSEAEVDALLAAVERAGGTVTKPAAVNAIGFYSSAFVDPDGHAWEVAHNPGFPLAEDGTVTLPDFGTL</sequence>
<dbReference type="InterPro" id="IPR037523">
    <property type="entry name" value="VOC_core"/>
</dbReference>
<keyword evidence="3" id="KW-1185">Reference proteome</keyword>
<evidence type="ECO:0000259" key="1">
    <source>
        <dbReference type="PROSITE" id="PS51819"/>
    </source>
</evidence>
<dbReference type="Proteomes" id="UP001596263">
    <property type="component" value="Unassembled WGS sequence"/>
</dbReference>
<protein>
    <submittedName>
        <fullName evidence="2">VOC family protein</fullName>
    </submittedName>
</protein>
<accession>A0ABW0CGK4</accession>
<dbReference type="PROSITE" id="PS51819">
    <property type="entry name" value="VOC"/>
    <property type="match status" value="1"/>
</dbReference>
<evidence type="ECO:0000313" key="3">
    <source>
        <dbReference type="Proteomes" id="UP001596263"/>
    </source>
</evidence>
<dbReference type="PANTHER" id="PTHR36503:SF1">
    <property type="entry name" value="BLR2520 PROTEIN"/>
    <property type="match status" value="1"/>
</dbReference>
<dbReference type="EMBL" id="JBHSKM010000005">
    <property type="protein sequence ID" value="MFC5214443.1"/>
    <property type="molecule type" value="Genomic_DNA"/>
</dbReference>
<name>A0ABW0CGK4_STRCD</name>
<comment type="caution">
    <text evidence="2">The sequence shown here is derived from an EMBL/GenBank/DDBJ whole genome shotgun (WGS) entry which is preliminary data.</text>
</comment>
<dbReference type="PANTHER" id="PTHR36503">
    <property type="entry name" value="BLR2520 PROTEIN"/>
    <property type="match status" value="1"/>
</dbReference>
<dbReference type="InterPro" id="IPR029068">
    <property type="entry name" value="Glyas_Bleomycin-R_OHBP_Dase"/>
</dbReference>
<reference evidence="3" key="1">
    <citation type="journal article" date="2019" name="Int. J. Syst. Evol. Microbiol.">
        <title>The Global Catalogue of Microorganisms (GCM) 10K type strain sequencing project: providing services to taxonomists for standard genome sequencing and annotation.</title>
        <authorList>
            <consortium name="The Broad Institute Genomics Platform"/>
            <consortium name="The Broad Institute Genome Sequencing Center for Infectious Disease"/>
            <person name="Wu L."/>
            <person name="Ma J."/>
        </authorList>
    </citation>
    <scope>NUCLEOTIDE SEQUENCE [LARGE SCALE GENOMIC DNA]</scope>
    <source>
        <strain evidence="3">KCTC 42586</strain>
    </source>
</reference>
<evidence type="ECO:0000313" key="2">
    <source>
        <dbReference type="EMBL" id="MFC5214443.1"/>
    </source>
</evidence>
<dbReference type="InterPro" id="IPR004360">
    <property type="entry name" value="Glyas_Fos-R_dOase_dom"/>
</dbReference>
<dbReference type="SUPFAM" id="SSF54593">
    <property type="entry name" value="Glyoxalase/Bleomycin resistance protein/Dihydroxybiphenyl dioxygenase"/>
    <property type="match status" value="1"/>
</dbReference>
<proteinExistence type="predicted"/>
<dbReference type="RefSeq" id="WP_380850763.1">
    <property type="nucleotide sequence ID" value="NZ_JBHSKM010000005.1"/>
</dbReference>
<organism evidence="2 3">
    <name type="scientific">Streptomyces coerulescens</name>
    <dbReference type="NCBI Taxonomy" id="29304"/>
    <lineage>
        <taxon>Bacteria</taxon>
        <taxon>Bacillati</taxon>
        <taxon>Actinomycetota</taxon>
        <taxon>Actinomycetes</taxon>
        <taxon>Kitasatosporales</taxon>
        <taxon>Streptomycetaceae</taxon>
        <taxon>Streptomyces</taxon>
    </lineage>
</organism>
<gene>
    <name evidence="2" type="ORF">ACFPQ9_11465</name>
</gene>
<dbReference type="Pfam" id="PF00903">
    <property type="entry name" value="Glyoxalase"/>
    <property type="match status" value="1"/>
</dbReference>
<feature type="domain" description="VOC" evidence="1">
    <location>
        <begin position="4"/>
        <end position="126"/>
    </location>
</feature>
<dbReference type="Gene3D" id="3.10.180.10">
    <property type="entry name" value="2,3-Dihydroxybiphenyl 1,2-Dioxygenase, domain 1"/>
    <property type="match status" value="1"/>
</dbReference>